<dbReference type="AlphaFoldDB" id="A0A6G1HNG9"/>
<name>A0A6G1HNG9_9PEZI</name>
<protein>
    <submittedName>
        <fullName evidence="1">Uncharacterized protein</fullName>
    </submittedName>
</protein>
<evidence type="ECO:0000313" key="1">
    <source>
        <dbReference type="EMBL" id="KAF2397389.1"/>
    </source>
</evidence>
<keyword evidence="2" id="KW-1185">Reference proteome</keyword>
<organism evidence="1 2">
    <name type="scientific">Trichodelitschia bisporula</name>
    <dbReference type="NCBI Taxonomy" id="703511"/>
    <lineage>
        <taxon>Eukaryota</taxon>
        <taxon>Fungi</taxon>
        <taxon>Dikarya</taxon>
        <taxon>Ascomycota</taxon>
        <taxon>Pezizomycotina</taxon>
        <taxon>Dothideomycetes</taxon>
        <taxon>Dothideomycetes incertae sedis</taxon>
        <taxon>Phaeotrichales</taxon>
        <taxon>Phaeotrichaceae</taxon>
        <taxon>Trichodelitschia</taxon>
    </lineage>
</organism>
<evidence type="ECO:0000313" key="2">
    <source>
        <dbReference type="Proteomes" id="UP000799640"/>
    </source>
</evidence>
<proteinExistence type="predicted"/>
<reference evidence="1" key="1">
    <citation type="journal article" date="2020" name="Stud. Mycol.">
        <title>101 Dothideomycetes genomes: a test case for predicting lifestyles and emergence of pathogens.</title>
        <authorList>
            <person name="Haridas S."/>
            <person name="Albert R."/>
            <person name="Binder M."/>
            <person name="Bloem J."/>
            <person name="Labutti K."/>
            <person name="Salamov A."/>
            <person name="Andreopoulos B."/>
            <person name="Baker S."/>
            <person name="Barry K."/>
            <person name="Bills G."/>
            <person name="Bluhm B."/>
            <person name="Cannon C."/>
            <person name="Castanera R."/>
            <person name="Culley D."/>
            <person name="Daum C."/>
            <person name="Ezra D."/>
            <person name="Gonzalez J."/>
            <person name="Henrissat B."/>
            <person name="Kuo A."/>
            <person name="Liang C."/>
            <person name="Lipzen A."/>
            <person name="Lutzoni F."/>
            <person name="Magnuson J."/>
            <person name="Mondo S."/>
            <person name="Nolan M."/>
            <person name="Ohm R."/>
            <person name="Pangilinan J."/>
            <person name="Park H.-J."/>
            <person name="Ramirez L."/>
            <person name="Alfaro M."/>
            <person name="Sun H."/>
            <person name="Tritt A."/>
            <person name="Yoshinaga Y."/>
            <person name="Zwiers L.-H."/>
            <person name="Turgeon B."/>
            <person name="Goodwin S."/>
            <person name="Spatafora J."/>
            <person name="Crous P."/>
            <person name="Grigoriev I."/>
        </authorList>
    </citation>
    <scope>NUCLEOTIDE SEQUENCE</scope>
    <source>
        <strain evidence="1">CBS 262.69</strain>
    </source>
</reference>
<gene>
    <name evidence="1" type="ORF">EJ06DRAFT_533001</name>
</gene>
<accession>A0A6G1HNG9</accession>
<dbReference type="Proteomes" id="UP000799640">
    <property type="component" value="Unassembled WGS sequence"/>
</dbReference>
<dbReference type="EMBL" id="ML996703">
    <property type="protein sequence ID" value="KAF2397389.1"/>
    <property type="molecule type" value="Genomic_DNA"/>
</dbReference>
<sequence length="181" mass="19643">MPKRSHSVALGENEKPYSIFEKASDEVEPEVEPAHKKLKKVVASPVAGEFLSPAATILRALEDLVDVKEELVSGSATYEAAAGAVIWAAPHQKDDHFAHLVQWLLNMQEAKQLKLISIKGRDVYTEIHLTFGKKLAGKIIEKPIDGIVASWPDQTTASLLPGTVGEAVMASVETENEGHDV</sequence>